<keyword evidence="4" id="KW-0325">Glycoprotein</keyword>
<dbReference type="PROSITE" id="PS01209">
    <property type="entry name" value="LDLRA_1"/>
    <property type="match status" value="3"/>
</dbReference>
<dbReference type="Gene3D" id="2.10.25.10">
    <property type="entry name" value="Laminin"/>
    <property type="match status" value="4"/>
</dbReference>
<dbReference type="PRINTS" id="PR00261">
    <property type="entry name" value="LDLRECEPTOR"/>
</dbReference>
<dbReference type="InterPro" id="IPR050780">
    <property type="entry name" value="Mucin_vWF_Thrombospondin_sf"/>
</dbReference>
<feature type="domain" description="VWFD" evidence="9">
    <location>
        <begin position="1050"/>
        <end position="1223"/>
    </location>
</feature>
<comment type="caution">
    <text evidence="5">Lacks conserved residue(s) required for the propagation of feature annotation.</text>
</comment>
<reference evidence="10 11" key="1">
    <citation type="submission" date="2024-04" db="EMBL/GenBank/DDBJ databases">
        <authorList>
            <consortium name="Genoscope - CEA"/>
            <person name="William W."/>
        </authorList>
    </citation>
    <scope>NUCLEOTIDE SEQUENCE [LARGE SCALE GENOMIC DNA]</scope>
</reference>
<evidence type="ECO:0000256" key="2">
    <source>
        <dbReference type="ARBA" id="ARBA00022889"/>
    </source>
</evidence>
<dbReference type="PANTHER" id="PTHR11339:SF395">
    <property type="entry name" value="GH18 DOMAIN-CONTAINING PROTEIN"/>
    <property type="match status" value="1"/>
</dbReference>
<dbReference type="InterPro" id="IPR001007">
    <property type="entry name" value="VWF_dom"/>
</dbReference>
<feature type="compositionally biased region" description="Low complexity" evidence="6">
    <location>
        <begin position="1934"/>
        <end position="1950"/>
    </location>
</feature>
<feature type="disulfide bond" evidence="5">
    <location>
        <begin position="1555"/>
        <end position="1570"/>
    </location>
</feature>
<evidence type="ECO:0000256" key="7">
    <source>
        <dbReference type="SAM" id="SignalP"/>
    </source>
</evidence>
<evidence type="ECO:0000256" key="6">
    <source>
        <dbReference type="SAM" id="MobiDB-lite"/>
    </source>
</evidence>
<feature type="domain" description="VWFD" evidence="9">
    <location>
        <begin position="213"/>
        <end position="402"/>
    </location>
</feature>
<dbReference type="InterPro" id="IPR036084">
    <property type="entry name" value="Ser_inhib-like_sf"/>
</dbReference>
<dbReference type="EMBL" id="CAXITT010000134">
    <property type="protein sequence ID" value="CAL1533122.1"/>
    <property type="molecule type" value="Genomic_DNA"/>
</dbReference>
<dbReference type="InterPro" id="IPR002919">
    <property type="entry name" value="TIL_dom"/>
</dbReference>
<feature type="compositionally biased region" description="Polar residues" evidence="6">
    <location>
        <begin position="1951"/>
        <end position="1982"/>
    </location>
</feature>
<dbReference type="PROSITE" id="PS51233">
    <property type="entry name" value="VWFD"/>
    <property type="match status" value="3"/>
</dbReference>
<evidence type="ECO:0000259" key="9">
    <source>
        <dbReference type="PROSITE" id="PS51233"/>
    </source>
</evidence>
<evidence type="ECO:0008006" key="12">
    <source>
        <dbReference type="Google" id="ProtNLM"/>
    </source>
</evidence>
<dbReference type="CDD" id="cd19941">
    <property type="entry name" value="TIL"/>
    <property type="match status" value="3"/>
</dbReference>
<dbReference type="PROSITE" id="PS50068">
    <property type="entry name" value="LDLRA_2"/>
    <property type="match status" value="4"/>
</dbReference>
<feature type="non-terminal residue" evidence="10">
    <location>
        <position position="2016"/>
    </location>
</feature>
<dbReference type="SUPFAM" id="SSF57424">
    <property type="entry name" value="LDL receptor-like module"/>
    <property type="match status" value="4"/>
</dbReference>
<dbReference type="CDD" id="cd00112">
    <property type="entry name" value="LDLa"/>
    <property type="match status" value="4"/>
</dbReference>
<gene>
    <name evidence="10" type="ORF">GSLYS_00007140001</name>
</gene>
<evidence type="ECO:0000256" key="5">
    <source>
        <dbReference type="PROSITE-ProRule" id="PRU00124"/>
    </source>
</evidence>
<evidence type="ECO:0000256" key="1">
    <source>
        <dbReference type="ARBA" id="ARBA00022737"/>
    </source>
</evidence>
<dbReference type="Proteomes" id="UP001497497">
    <property type="component" value="Unassembled WGS sequence"/>
</dbReference>
<dbReference type="Pfam" id="PF08742">
    <property type="entry name" value="C8"/>
    <property type="match status" value="2"/>
</dbReference>
<dbReference type="Gene3D" id="2.40.128.620">
    <property type="match status" value="1"/>
</dbReference>
<feature type="domain" description="VWFC" evidence="8">
    <location>
        <begin position="1379"/>
        <end position="1437"/>
    </location>
</feature>
<sequence length="2016" mass="222844">MVVTSSRLVLPVLVWAVLVCTWISAERCVYQTLQRTTQTTRCSHAVQMLLMEAWQLDKAETIRVNQWKNDTHTLLKNVEDGVGDCIIYKMVPNERTGCCSGWTGENCDIVTCSPSCLYGRCLEPNVCTCDTGWTGRACDESLEAANDELRYCYTKENCAGDKLFNAATVTRMDCCYKGSHSWGTSHPNGSCVACSYANSTTPVVVHNKLVPFRTCVSGAHCAVRTFDGAVYEYCTDCTLNLVLVDDLTIASRTECDSSNPSQCYSAVTVHHLSKERSYSMGRGYVSLVSANQSQPIKLVNFTDVTDHAVKIGDCSVSVVGDSLFLAFPQLGLKIRRDYNVQVFVTIGVDSPLRAGKNMRGACGNFDEDYTDEIMLANNKVEAELFGRSFTSEPCGQPMKECLTVSEIEAARQACSVLSSSLFYECHRQIDVKPYVRLCELSYCSVPGDNLRLQEDTKCTAISAYSSACVMDNIVVHWRTQNLCGRTCGPNMVYKECGPSCKPTCGRALSSVLRDECQSCVPGCHCADGYILFNNTCVPAAQCPCVHNTLVYTANDVMEIQDTCQKCTCGQFGHWNCTPSTDCYSSCLFHAPGVVTTFDGEEFLLTSNIASCNFTLVTLKSSLEIKLLAGKSKEIPDGITPQGFEIKVDSQHIRIEIGDTGGFDVLDLTLGRSVVLPYLHGDVYVRQPTASSVAADFNNFRVLLFEFGYLLISTMDSVFAGQLRGLCGNLNKLIEDDRLLLSGVQASSDEIFVQAYSDDTCGLAEKHLSDNQFREFVKEGPDLRKLYEEFHQPAEAIATLNRLYLEKRDVNILELAILKLAISRGIPVSSILEHVEDQTDTLTSVNALMTCSDKLHYRENVQLCSTQCIDLLYNRKKCAPQTIQGCACSDGLLLTHDGECLPETECPCYVVETKSFVKPGPVRGNICQSCVCEHGRVKCVEDGCEEIVCPRNQVVISQVSEAKGDNCTRYRCPDKYSNTVTCADRSLQRRKCVCKDGYIETFEGMCRPNGQCPCFYQDVWHIHGAEITEKCFLRQCDNGAWQMISRVECQASCYIAGSEMRIATFDGNVFNFPGYCSYTLVKTQGDGPGFKITVQNLACGVSGQACTHKIDIEFLGVHIQLVKGLGVVAGNKIYPFSDHLTIGEIQVVTTTLYTVVSFEEVAVFWTGGMLTWISVSNRWEGKLEGLCGTFDFNSKNDFLKSDNSLDSNPITFGLSWKEDDDTCSDEERVDPLQACERHPERRLWARSQCSIIKTSETFHACRQVMPQSHIDRFLTDCETEACTCDKGGDCECLCDAIAHFEATCNTLGRPSKWRHQHLCPVQCENGMVYQPNRKPCHQTCKDVAVNGSTCDIDLEVEGCFCPHGYFLHDSHCIPQSECPCYHDGYEFKPGTTIIQDCMNCTCAEGAFQCEGNNCTHCSKNEFRCETNGQCIPEDSVCNNFYDCYDGSDEKTEICASKNCSSQQFKCDDSSECIPLSSVCDGIGHCADHSDEQLANCTESCDFRCKGGHCIPNEYICDGYVDCPLGEDEKKCRQVSCEKDFFRCGKSLLCISNILICDGHDDCGDGFDELGCNVPPITDVPVDIPTVTAVPIDVPRVTAVPVDVPTVTAVPVDVHTVIAASKMTPEEYVNLSSDIILESLKTTDKFIRGMLQTNSTKFLQIDKTLSNVFSDAFTVSTPFIDLQPEPSISLNTPHTNHLTETLQDITSQNSNAFTFSHSTDIPLNTGTTLKPSLSTQYSLEPSTNILNSRTYHLEDSIFPTSVEALRLEPDPITIETSASNTFRPSTFSTSYQELTGTNLENSIYASLLKSPMGVPSHISSTLQSSKQQSSTELFPTPSSTIDQNKINNLKHFETTFLESIHMSRLLLNISEQISLVDNQVTTMFTSFLEPTKTITNNNQQQSPTSPSGFTDESNTNLNTEPNTEQSPTSPSRFTDEPNTTSNTEPNTEPNTDQSPTLPSSFTDEPNKTFNTEPSTEQSPTSQSRFTDEPNTTSNTEPNTEPNTEQSPTLPSRFTDEPN</sequence>
<feature type="signal peptide" evidence="7">
    <location>
        <begin position="1"/>
        <end position="25"/>
    </location>
</feature>
<keyword evidence="3 5" id="KW-1015">Disulfide bond</keyword>
<evidence type="ECO:0000256" key="3">
    <source>
        <dbReference type="ARBA" id="ARBA00023157"/>
    </source>
</evidence>
<dbReference type="Pfam" id="PF01826">
    <property type="entry name" value="TIL"/>
    <property type="match status" value="2"/>
</dbReference>
<organism evidence="10 11">
    <name type="scientific">Lymnaea stagnalis</name>
    <name type="common">Great pond snail</name>
    <name type="synonym">Helix stagnalis</name>
    <dbReference type="NCBI Taxonomy" id="6523"/>
    <lineage>
        <taxon>Eukaryota</taxon>
        <taxon>Metazoa</taxon>
        <taxon>Spiralia</taxon>
        <taxon>Lophotrochozoa</taxon>
        <taxon>Mollusca</taxon>
        <taxon>Gastropoda</taxon>
        <taxon>Heterobranchia</taxon>
        <taxon>Euthyneura</taxon>
        <taxon>Panpulmonata</taxon>
        <taxon>Hygrophila</taxon>
        <taxon>Lymnaeoidea</taxon>
        <taxon>Lymnaeidae</taxon>
        <taxon>Lymnaea</taxon>
    </lineage>
</organism>
<proteinExistence type="predicted"/>
<accession>A0AAV2HGQ1</accession>
<dbReference type="PROSITE" id="PS01186">
    <property type="entry name" value="EGF_2"/>
    <property type="match status" value="1"/>
</dbReference>
<dbReference type="PROSITE" id="PS00022">
    <property type="entry name" value="EGF_1"/>
    <property type="match status" value="1"/>
</dbReference>
<feature type="compositionally biased region" description="Polar residues" evidence="6">
    <location>
        <begin position="1890"/>
        <end position="1930"/>
    </location>
</feature>
<evidence type="ECO:0000313" key="10">
    <source>
        <dbReference type="EMBL" id="CAL1533122.1"/>
    </source>
</evidence>
<evidence type="ECO:0000256" key="4">
    <source>
        <dbReference type="ARBA" id="ARBA00023180"/>
    </source>
</evidence>
<feature type="region of interest" description="Disordered" evidence="6">
    <location>
        <begin position="1814"/>
        <end position="1838"/>
    </location>
</feature>
<keyword evidence="11" id="KW-1185">Reference proteome</keyword>
<evidence type="ECO:0000259" key="8">
    <source>
        <dbReference type="PROSITE" id="PS50184"/>
    </source>
</evidence>
<dbReference type="InterPro" id="IPR001846">
    <property type="entry name" value="VWF_type-D"/>
</dbReference>
<name>A0AAV2HGQ1_LYMST</name>
<dbReference type="SMART" id="SM00216">
    <property type="entry name" value="VWD"/>
    <property type="match status" value="3"/>
</dbReference>
<protein>
    <recommendedName>
        <fullName evidence="12">SCO-spondin</fullName>
    </recommendedName>
</protein>
<keyword evidence="2" id="KW-0130">Cell adhesion</keyword>
<keyword evidence="7" id="KW-0732">Signal</keyword>
<dbReference type="Gene3D" id="4.10.400.10">
    <property type="entry name" value="Low-density Lipoprotein Receptor"/>
    <property type="match status" value="3"/>
</dbReference>
<dbReference type="InterPro" id="IPR023415">
    <property type="entry name" value="LDLR_class-A_CS"/>
</dbReference>
<dbReference type="PANTHER" id="PTHR11339">
    <property type="entry name" value="EXTRACELLULAR MATRIX GLYCOPROTEIN RELATED"/>
    <property type="match status" value="1"/>
</dbReference>
<keyword evidence="1" id="KW-0677">Repeat</keyword>
<dbReference type="SUPFAM" id="SSF57567">
    <property type="entry name" value="Serine protease inhibitors"/>
    <property type="match status" value="3"/>
</dbReference>
<dbReference type="InterPro" id="IPR014853">
    <property type="entry name" value="VWF/SSPO/ZAN-like_Cys-rich_dom"/>
</dbReference>
<dbReference type="InterPro" id="IPR002172">
    <property type="entry name" value="LDrepeatLR_classA_rpt"/>
</dbReference>
<dbReference type="InterPro" id="IPR036055">
    <property type="entry name" value="LDL_receptor-like_sf"/>
</dbReference>
<feature type="compositionally biased region" description="Low complexity" evidence="6">
    <location>
        <begin position="1986"/>
        <end position="2006"/>
    </location>
</feature>
<dbReference type="Pfam" id="PF00057">
    <property type="entry name" value="Ldl_recept_a"/>
    <property type="match status" value="3"/>
</dbReference>
<dbReference type="SMART" id="SM00832">
    <property type="entry name" value="C8"/>
    <property type="match status" value="2"/>
</dbReference>
<comment type="caution">
    <text evidence="10">The sequence shown here is derived from an EMBL/GenBank/DDBJ whole genome shotgun (WGS) entry which is preliminary data.</text>
</comment>
<feature type="region of interest" description="Disordered" evidence="6">
    <location>
        <begin position="1889"/>
        <end position="2016"/>
    </location>
</feature>
<dbReference type="PROSITE" id="PS50184">
    <property type="entry name" value="VWFC_2"/>
    <property type="match status" value="1"/>
</dbReference>
<feature type="domain" description="VWFD" evidence="9">
    <location>
        <begin position="584"/>
        <end position="764"/>
    </location>
</feature>
<dbReference type="InterPro" id="IPR000742">
    <property type="entry name" value="EGF"/>
</dbReference>
<feature type="chain" id="PRO_5043718692" description="SCO-spondin" evidence="7">
    <location>
        <begin position="26"/>
        <end position="2016"/>
    </location>
</feature>
<feature type="disulfide bond" evidence="5">
    <location>
        <begin position="1515"/>
        <end position="1530"/>
    </location>
</feature>
<feature type="compositionally biased region" description="Low complexity" evidence="6">
    <location>
        <begin position="1817"/>
        <end position="1829"/>
    </location>
</feature>
<dbReference type="SMART" id="SM00192">
    <property type="entry name" value="LDLa"/>
    <property type="match status" value="4"/>
</dbReference>
<dbReference type="GO" id="GO:0007155">
    <property type="term" value="P:cell adhesion"/>
    <property type="evidence" value="ECO:0007669"/>
    <property type="project" value="UniProtKB-KW"/>
</dbReference>
<dbReference type="Pfam" id="PF00094">
    <property type="entry name" value="VWD"/>
    <property type="match status" value="3"/>
</dbReference>
<feature type="disulfide bond" evidence="5">
    <location>
        <begin position="1503"/>
        <end position="1521"/>
    </location>
</feature>
<evidence type="ECO:0000313" key="11">
    <source>
        <dbReference type="Proteomes" id="UP001497497"/>
    </source>
</evidence>